<comment type="caution">
    <text evidence="2">The sequence shown here is derived from an EMBL/GenBank/DDBJ whole genome shotgun (WGS) entry which is preliminary data.</text>
</comment>
<evidence type="ECO:0000256" key="1">
    <source>
        <dbReference type="SAM" id="MobiDB-lite"/>
    </source>
</evidence>
<accession>A0A4R4YN42</accession>
<dbReference type="Proteomes" id="UP000295302">
    <property type="component" value="Unassembled WGS sequence"/>
</dbReference>
<evidence type="ECO:0000313" key="3">
    <source>
        <dbReference type="Proteomes" id="UP000295302"/>
    </source>
</evidence>
<name>A0A4R4YN42_9ACTN</name>
<dbReference type="RefSeq" id="WP_165969821.1">
    <property type="nucleotide sequence ID" value="NZ_SMKQ01000061.1"/>
</dbReference>
<organism evidence="2 3">
    <name type="scientific">Nonomuraea terrae</name>
    <dbReference type="NCBI Taxonomy" id="2530383"/>
    <lineage>
        <taxon>Bacteria</taxon>
        <taxon>Bacillati</taxon>
        <taxon>Actinomycetota</taxon>
        <taxon>Actinomycetes</taxon>
        <taxon>Streptosporangiales</taxon>
        <taxon>Streptosporangiaceae</taxon>
        <taxon>Nonomuraea</taxon>
    </lineage>
</organism>
<protein>
    <submittedName>
        <fullName evidence="2">Uncharacterized protein</fullName>
    </submittedName>
</protein>
<keyword evidence="3" id="KW-1185">Reference proteome</keyword>
<evidence type="ECO:0000313" key="2">
    <source>
        <dbReference type="EMBL" id="TDD46451.1"/>
    </source>
</evidence>
<feature type="region of interest" description="Disordered" evidence="1">
    <location>
        <begin position="15"/>
        <end position="72"/>
    </location>
</feature>
<sequence>MRRIRGLRRVPRVWSNRCGRPRRTHRRRTSAGVAAELPVPLPDRRDLARKRMPSGLAPRPDDLSRGHARGRV</sequence>
<reference evidence="2 3" key="1">
    <citation type="submission" date="2019-03" db="EMBL/GenBank/DDBJ databases">
        <title>Draft genome sequences of novel Actinobacteria.</title>
        <authorList>
            <person name="Sahin N."/>
            <person name="Ay H."/>
            <person name="Saygin H."/>
        </authorList>
    </citation>
    <scope>NUCLEOTIDE SEQUENCE [LARGE SCALE GENOMIC DNA]</scope>
    <source>
        <strain evidence="2 3">CH32</strain>
    </source>
</reference>
<feature type="compositionally biased region" description="Basic residues" evidence="1">
    <location>
        <begin position="19"/>
        <end position="29"/>
    </location>
</feature>
<dbReference type="AlphaFoldDB" id="A0A4R4YN42"/>
<gene>
    <name evidence="2" type="ORF">E1286_20960</name>
</gene>
<dbReference type="EMBL" id="SMKQ01000061">
    <property type="protein sequence ID" value="TDD46451.1"/>
    <property type="molecule type" value="Genomic_DNA"/>
</dbReference>
<proteinExistence type="predicted"/>